<dbReference type="EMBL" id="ABOX02000005">
    <property type="protein sequence ID" value="EEF62329.1"/>
    <property type="molecule type" value="Genomic_DNA"/>
</dbReference>
<accession>B9XCY3</accession>
<gene>
    <name evidence="1" type="ORF">Cflav_PD4964</name>
</gene>
<protein>
    <submittedName>
        <fullName evidence="1">Uncharacterized protein</fullName>
    </submittedName>
</protein>
<proteinExistence type="predicted"/>
<name>B9XCY3_PEDPL</name>
<sequence>MGMAIKCVLERENLNTPYMEGKSLLAAYCGEGLDGYPEEAQTADNIILVNFSDGHPMPNGTRGSGDALLSSLDEFLCHGPALRWHEAGKGLGAVRDILGKIRDGGVMVSVPSDLGHCCDQREFNTAVIFDLEQLELILEFAQKRRTKFCLTFEV</sequence>
<dbReference type="Proteomes" id="UP000003688">
    <property type="component" value="Unassembled WGS sequence"/>
</dbReference>
<organism evidence="1 2">
    <name type="scientific">Pedosphaera parvula (strain Ellin514)</name>
    <dbReference type="NCBI Taxonomy" id="320771"/>
    <lineage>
        <taxon>Bacteria</taxon>
        <taxon>Pseudomonadati</taxon>
        <taxon>Verrucomicrobiota</taxon>
        <taxon>Pedosphaerae</taxon>
        <taxon>Pedosphaerales</taxon>
        <taxon>Pedosphaeraceae</taxon>
        <taxon>Pedosphaera</taxon>
    </lineage>
</organism>
<comment type="caution">
    <text evidence="1">The sequence shown here is derived from an EMBL/GenBank/DDBJ whole genome shotgun (WGS) entry which is preliminary data.</text>
</comment>
<dbReference type="AlphaFoldDB" id="B9XCY3"/>
<reference evidence="1 2" key="1">
    <citation type="journal article" date="2011" name="J. Bacteriol.">
        <title>Genome sequence of 'Pedosphaera parvula' Ellin514, an aerobic Verrucomicrobial isolate from pasture soil.</title>
        <authorList>
            <person name="Kant R."/>
            <person name="van Passel M.W."/>
            <person name="Sangwan P."/>
            <person name="Palva A."/>
            <person name="Lucas S."/>
            <person name="Copeland A."/>
            <person name="Lapidus A."/>
            <person name="Glavina Del Rio T."/>
            <person name="Dalin E."/>
            <person name="Tice H."/>
            <person name="Bruce D."/>
            <person name="Goodwin L."/>
            <person name="Pitluck S."/>
            <person name="Chertkov O."/>
            <person name="Larimer F.W."/>
            <person name="Land M.L."/>
            <person name="Hauser L."/>
            <person name="Brettin T.S."/>
            <person name="Detter J.C."/>
            <person name="Han S."/>
            <person name="de Vos W.M."/>
            <person name="Janssen P.H."/>
            <person name="Smidt H."/>
        </authorList>
    </citation>
    <scope>NUCLEOTIDE SEQUENCE [LARGE SCALE GENOMIC DNA]</scope>
    <source>
        <strain evidence="1 2">Ellin514</strain>
    </source>
</reference>
<evidence type="ECO:0000313" key="1">
    <source>
        <dbReference type="EMBL" id="EEF62329.1"/>
    </source>
</evidence>
<evidence type="ECO:0000313" key="2">
    <source>
        <dbReference type="Proteomes" id="UP000003688"/>
    </source>
</evidence>
<keyword evidence="2" id="KW-1185">Reference proteome</keyword>